<dbReference type="Gene3D" id="2.60.40.10">
    <property type="entry name" value="Immunoglobulins"/>
    <property type="match status" value="2"/>
</dbReference>
<proteinExistence type="predicted"/>
<protein>
    <recommendedName>
        <fullName evidence="2">Fibronectin type-III domain-containing protein</fullName>
    </recommendedName>
</protein>
<evidence type="ECO:0008006" key="2">
    <source>
        <dbReference type="Google" id="ProtNLM"/>
    </source>
</evidence>
<feature type="non-terminal residue" evidence="1">
    <location>
        <position position="1"/>
    </location>
</feature>
<gene>
    <name evidence="1" type="ORF">LCGC14_2988320</name>
</gene>
<dbReference type="SUPFAM" id="SSF49265">
    <property type="entry name" value="Fibronectin type III"/>
    <property type="match status" value="1"/>
</dbReference>
<organism evidence="1">
    <name type="scientific">marine sediment metagenome</name>
    <dbReference type="NCBI Taxonomy" id="412755"/>
    <lineage>
        <taxon>unclassified sequences</taxon>
        <taxon>metagenomes</taxon>
        <taxon>ecological metagenomes</taxon>
    </lineage>
</organism>
<sequence>IIPSSQFNINFRYTVTIVPYDAFGADGNGFLEIKQFTESPNILRPFVPINLKIETGDKQLSLLWNIDTKNEDVEFYKVYRALYNIYQRSRNFLLLATLPSSLNSFTDFTAENEVSYTYFVTAVDTHGTESLNPVDDGHITTNAVSATPSASLSLTSPDGLIASAGSNNTDVELSWDISAGVFDGYEILRSIGNNYSFEIIGQVFVSELSYIDTDALLVHEQNYYYIVRKYRDEVSLIVKSSSVLEDDQISIGKVTTMNGTSNISIDLSPVVNIANLEDPIADLINAAIAVHHHSNDTDGSSGIDKRIELRSNVHISDWTTNDYQVFTTQEDIEGAVNYFLQVSGEINEDYFTINEILDTAAFRQAQA</sequence>
<dbReference type="AlphaFoldDB" id="A0A0F8ZVM2"/>
<dbReference type="InterPro" id="IPR013783">
    <property type="entry name" value="Ig-like_fold"/>
</dbReference>
<feature type="non-terminal residue" evidence="1">
    <location>
        <position position="367"/>
    </location>
</feature>
<evidence type="ECO:0000313" key="1">
    <source>
        <dbReference type="EMBL" id="KKK64031.1"/>
    </source>
</evidence>
<dbReference type="EMBL" id="LAZR01061215">
    <property type="protein sequence ID" value="KKK64031.1"/>
    <property type="molecule type" value="Genomic_DNA"/>
</dbReference>
<accession>A0A0F8ZVM2</accession>
<dbReference type="InterPro" id="IPR036116">
    <property type="entry name" value="FN3_sf"/>
</dbReference>
<name>A0A0F8ZVM2_9ZZZZ</name>
<reference evidence="1" key="1">
    <citation type="journal article" date="2015" name="Nature">
        <title>Complex archaea that bridge the gap between prokaryotes and eukaryotes.</title>
        <authorList>
            <person name="Spang A."/>
            <person name="Saw J.H."/>
            <person name="Jorgensen S.L."/>
            <person name="Zaremba-Niedzwiedzka K."/>
            <person name="Martijn J."/>
            <person name="Lind A.E."/>
            <person name="van Eijk R."/>
            <person name="Schleper C."/>
            <person name="Guy L."/>
            <person name="Ettema T.J."/>
        </authorList>
    </citation>
    <scope>NUCLEOTIDE SEQUENCE</scope>
</reference>
<comment type="caution">
    <text evidence="1">The sequence shown here is derived from an EMBL/GenBank/DDBJ whole genome shotgun (WGS) entry which is preliminary data.</text>
</comment>